<reference evidence="1" key="2">
    <citation type="journal article" date="2015" name="Fish Shellfish Immunol.">
        <title>Early steps in the European eel (Anguilla anguilla)-Vibrio vulnificus interaction in the gills: Role of the RtxA13 toxin.</title>
        <authorList>
            <person name="Callol A."/>
            <person name="Pajuelo D."/>
            <person name="Ebbesson L."/>
            <person name="Teles M."/>
            <person name="MacKenzie S."/>
            <person name="Amaro C."/>
        </authorList>
    </citation>
    <scope>NUCLEOTIDE SEQUENCE</scope>
</reference>
<sequence>MCRCTRPLRGYNGQLLPLPQSSELEQPIN</sequence>
<reference evidence="1" key="1">
    <citation type="submission" date="2014-11" db="EMBL/GenBank/DDBJ databases">
        <authorList>
            <person name="Amaro Gonzalez C."/>
        </authorList>
    </citation>
    <scope>NUCLEOTIDE SEQUENCE</scope>
</reference>
<proteinExistence type="predicted"/>
<name>A0A0E9XBB6_ANGAN</name>
<organism evidence="1">
    <name type="scientific">Anguilla anguilla</name>
    <name type="common">European freshwater eel</name>
    <name type="synonym">Muraena anguilla</name>
    <dbReference type="NCBI Taxonomy" id="7936"/>
    <lineage>
        <taxon>Eukaryota</taxon>
        <taxon>Metazoa</taxon>
        <taxon>Chordata</taxon>
        <taxon>Craniata</taxon>
        <taxon>Vertebrata</taxon>
        <taxon>Euteleostomi</taxon>
        <taxon>Actinopterygii</taxon>
        <taxon>Neopterygii</taxon>
        <taxon>Teleostei</taxon>
        <taxon>Anguilliformes</taxon>
        <taxon>Anguillidae</taxon>
        <taxon>Anguilla</taxon>
    </lineage>
</organism>
<dbReference type="EMBL" id="GBXM01008658">
    <property type="protein sequence ID" value="JAH99919.1"/>
    <property type="molecule type" value="Transcribed_RNA"/>
</dbReference>
<dbReference type="AlphaFoldDB" id="A0A0E9XBB6"/>
<accession>A0A0E9XBB6</accession>
<protein>
    <submittedName>
        <fullName evidence="1">Uncharacterized protein</fullName>
    </submittedName>
</protein>
<evidence type="ECO:0000313" key="1">
    <source>
        <dbReference type="EMBL" id="JAH99919.1"/>
    </source>
</evidence>